<evidence type="ECO:0008006" key="3">
    <source>
        <dbReference type="Google" id="ProtNLM"/>
    </source>
</evidence>
<dbReference type="PANTHER" id="PTHR12150">
    <property type="entry name" value="CLASS IV SAM-BINDING METHYLTRANSFERASE-RELATED"/>
    <property type="match status" value="1"/>
</dbReference>
<accession>A0A126QXV9</accession>
<dbReference type="Gene3D" id="2.40.50.140">
    <property type="entry name" value="Nucleic acid-binding proteins"/>
    <property type="match status" value="1"/>
</dbReference>
<dbReference type="InterPro" id="IPR029028">
    <property type="entry name" value="Alpha/beta_knot_MTases"/>
</dbReference>
<gene>
    <name evidence="1" type="ORF">YLM1_0436</name>
</gene>
<dbReference type="InterPro" id="IPR029026">
    <property type="entry name" value="tRNA_m1G_MTases_N"/>
</dbReference>
<dbReference type="EMBL" id="CP014265">
    <property type="protein sequence ID" value="AMK14993.1"/>
    <property type="molecule type" value="Genomic_DNA"/>
</dbReference>
<dbReference type="SUPFAM" id="SSF75217">
    <property type="entry name" value="alpha/beta knot"/>
    <property type="match status" value="1"/>
</dbReference>
<dbReference type="KEGG" id="mol:YLM1_0436"/>
<dbReference type="InterPro" id="IPR003750">
    <property type="entry name" value="Put_MeTrfase-C9orf114-like"/>
</dbReference>
<evidence type="ECO:0000313" key="1">
    <source>
        <dbReference type="EMBL" id="AMK14993.1"/>
    </source>
</evidence>
<dbReference type="AlphaFoldDB" id="A0A126QXV9"/>
<dbReference type="CDD" id="cd18086">
    <property type="entry name" value="HsC9orf114-like"/>
    <property type="match status" value="1"/>
</dbReference>
<dbReference type="RefSeq" id="WP_067145867.1">
    <property type="nucleotide sequence ID" value="NZ_CP014265.1"/>
</dbReference>
<reference evidence="1 2" key="1">
    <citation type="journal article" date="2016" name="Genome Announc.">
        <title>Draft Genome Sequence of the Rumen Methanogen Methanobrevibacter olleyae YLM1.</title>
        <authorList>
            <person name="Kelly W.J."/>
            <person name="Li D."/>
            <person name="Lambie S.C."/>
            <person name="Cox F."/>
            <person name="Attwood G.T."/>
            <person name="Altermann E."/>
            <person name="Leahy S.C."/>
        </authorList>
    </citation>
    <scope>NUCLEOTIDE SEQUENCE [LARGE SCALE GENOMIC DNA]</scope>
    <source>
        <strain evidence="1 2">YLM1</strain>
    </source>
</reference>
<protein>
    <recommendedName>
        <fullName evidence="3">RNA-binding protein</fullName>
    </recommendedName>
</protein>
<dbReference type="Pfam" id="PF02598">
    <property type="entry name" value="Methyltrn_RNA_3"/>
    <property type="match status" value="1"/>
</dbReference>
<keyword evidence="2" id="KW-1185">Reference proteome</keyword>
<dbReference type="PATRIC" id="fig|294671.3.peg.452"/>
<dbReference type="InterPro" id="IPR012340">
    <property type="entry name" value="NA-bd_OB-fold"/>
</dbReference>
<reference evidence="2" key="2">
    <citation type="submission" date="2016-02" db="EMBL/GenBank/DDBJ databases">
        <title>The draft genome sequence of the rumen methanogen Methanobrevibacter olleyae YLM1.</title>
        <authorList>
            <consortium name="New Zealand Agricultural Greenhouse Gas Research Centre/Pastoral Greenhouse Gas Research Consortium"/>
            <person name="Kelly W.J."/>
            <person name="Li D."/>
            <person name="Lambie S.C."/>
            <person name="Attwood G.T."/>
            <person name="Altermann E."/>
            <person name="Leahy S.C."/>
        </authorList>
    </citation>
    <scope>NUCLEOTIDE SEQUENCE [LARGE SCALE GENOMIC DNA]</scope>
    <source>
        <strain evidence="2">YLM1</strain>
    </source>
</reference>
<organism evidence="1 2">
    <name type="scientific">Methanobrevibacter olleyae</name>
    <dbReference type="NCBI Taxonomy" id="294671"/>
    <lineage>
        <taxon>Archaea</taxon>
        <taxon>Methanobacteriati</taxon>
        <taxon>Methanobacteriota</taxon>
        <taxon>Methanomada group</taxon>
        <taxon>Methanobacteria</taxon>
        <taxon>Methanobacteriales</taxon>
        <taxon>Methanobacteriaceae</taxon>
        <taxon>Methanobrevibacter</taxon>
    </lineage>
</organism>
<dbReference type="SUPFAM" id="SSF50249">
    <property type="entry name" value="Nucleic acid-binding proteins"/>
    <property type="match status" value="1"/>
</dbReference>
<evidence type="ECO:0000313" key="2">
    <source>
        <dbReference type="Proteomes" id="UP000066376"/>
    </source>
</evidence>
<proteinExistence type="predicted"/>
<dbReference type="PANTHER" id="PTHR12150:SF13">
    <property type="entry name" value="METHYLTRANSFERASE C9ORF114-RELATED"/>
    <property type="match status" value="1"/>
</dbReference>
<dbReference type="STRING" id="294671.YLM1_0436"/>
<dbReference type="Gene3D" id="3.40.1280.10">
    <property type="match status" value="1"/>
</dbReference>
<dbReference type="GeneID" id="28488735"/>
<sequence>MQNNKVSVFIPNSFLAETKDLKLKTSKVGLIGRALALFKVDEVVVYKDLSIPDSEQTEDGDFIAEILSYMDTPQYLRKKAIPIKSELRHVGILAPLRVPHHPVAEAELGDYRQGFTVKRNKKGTFVDIGMDKLAFCKEQLTVNKTFSFKITKFAKEVIVTPDEPDDIYWGFKTLSTNKGLKNSLKLVNPDFVVLATKYADTIDTIFNELKSKVESSNHIAIVFGGPYSSISENLESSKWETIKLNTIPNQGTETVRTEEAVISTLAIFNIL</sequence>
<name>A0A126QXV9_METOL</name>
<dbReference type="Proteomes" id="UP000066376">
    <property type="component" value="Chromosome"/>
</dbReference>